<keyword evidence="1" id="KW-0472">Membrane</keyword>
<evidence type="ECO:0000256" key="1">
    <source>
        <dbReference type="SAM" id="Phobius"/>
    </source>
</evidence>
<dbReference type="Proteomes" id="UP000271272">
    <property type="component" value="Unassembled WGS sequence"/>
</dbReference>
<evidence type="ECO:0000313" key="2">
    <source>
        <dbReference type="EMBL" id="RRD29176.1"/>
    </source>
</evidence>
<proteinExistence type="predicted"/>
<evidence type="ECO:0000313" key="3">
    <source>
        <dbReference type="Proteomes" id="UP000271272"/>
    </source>
</evidence>
<sequence>MIIWRGWGILAFLVTIPFAAGMAGIGESMDPGGPLAAVLLGLGFMAAGVANYFLGRYLNVTRPPQQVGRYQDRLRAELWQRVNHGAFQMAPGAPAPASQEEAAQQIEQVVAREAQGLVRAHSNVHTLFFIPIQWFGLIEAVGGLAVVLINALKI</sequence>
<dbReference type="AlphaFoldDB" id="A0A3P1V690"/>
<protein>
    <submittedName>
        <fullName evidence="2">Transcriptional accessory protein</fullName>
    </submittedName>
</protein>
<name>A0A3P1V690_9ACTO</name>
<dbReference type="EMBL" id="RQZC01000010">
    <property type="protein sequence ID" value="RRD29176.1"/>
    <property type="molecule type" value="Genomic_DNA"/>
</dbReference>
<feature type="transmembrane region" description="Helical" evidence="1">
    <location>
        <begin position="127"/>
        <end position="152"/>
    </location>
</feature>
<keyword evidence="1" id="KW-0812">Transmembrane</keyword>
<dbReference type="OrthoDB" id="4966104at2"/>
<accession>A0A3P1V690</accession>
<keyword evidence="3" id="KW-1185">Reference proteome</keyword>
<organism evidence="2 3">
    <name type="scientific">Actinomyces bowdenii</name>
    <dbReference type="NCBI Taxonomy" id="131109"/>
    <lineage>
        <taxon>Bacteria</taxon>
        <taxon>Bacillati</taxon>
        <taxon>Actinomycetota</taxon>
        <taxon>Actinomycetes</taxon>
        <taxon>Actinomycetales</taxon>
        <taxon>Actinomycetaceae</taxon>
        <taxon>Actinomyces</taxon>
    </lineage>
</organism>
<dbReference type="RefSeq" id="WP_124933864.1">
    <property type="nucleotide sequence ID" value="NZ_RQZC01000010.1"/>
</dbReference>
<feature type="transmembrane region" description="Helical" evidence="1">
    <location>
        <begin position="33"/>
        <end position="54"/>
    </location>
</feature>
<gene>
    <name evidence="2" type="ORF">EII10_07395</name>
</gene>
<comment type="caution">
    <text evidence="2">The sequence shown here is derived from an EMBL/GenBank/DDBJ whole genome shotgun (WGS) entry which is preliminary data.</text>
</comment>
<reference evidence="2 3" key="1">
    <citation type="submission" date="2018-11" db="EMBL/GenBank/DDBJ databases">
        <title>Genomes From Bacteria Associated with the Canine Oral Cavity: a Test Case for Automated Genome-Based Taxonomic Assignment.</title>
        <authorList>
            <person name="Coil D.A."/>
            <person name="Jospin G."/>
            <person name="Darling A.E."/>
            <person name="Wallis C."/>
            <person name="Davis I.J."/>
            <person name="Harris S."/>
            <person name="Eisen J.A."/>
            <person name="Holcombe L.J."/>
            <person name="O'Flynn C."/>
        </authorList>
    </citation>
    <scope>NUCLEOTIDE SEQUENCE [LARGE SCALE GENOMIC DNA]</scope>
    <source>
        <strain evidence="2 3">OH5050</strain>
    </source>
</reference>
<keyword evidence="1" id="KW-1133">Transmembrane helix</keyword>